<comment type="caution">
    <text evidence="2">The sequence shown here is derived from an EMBL/GenBank/DDBJ whole genome shotgun (WGS) entry which is preliminary data.</text>
</comment>
<evidence type="ECO:0000313" key="2">
    <source>
        <dbReference type="EMBL" id="TGG80860.1"/>
    </source>
</evidence>
<name>A0A8H1L8P9_9ACTN</name>
<dbReference type="AlphaFoldDB" id="A0A8H1L8P9"/>
<dbReference type="EMBL" id="RCIY01000068">
    <property type="protein sequence ID" value="TGG80860.1"/>
    <property type="molecule type" value="Genomic_DNA"/>
</dbReference>
<organism evidence="2 3">
    <name type="scientific">Streptomyces albus</name>
    <dbReference type="NCBI Taxonomy" id="1888"/>
    <lineage>
        <taxon>Bacteria</taxon>
        <taxon>Bacillati</taxon>
        <taxon>Actinomycetota</taxon>
        <taxon>Actinomycetes</taxon>
        <taxon>Kitasatosporales</taxon>
        <taxon>Streptomycetaceae</taxon>
        <taxon>Streptomyces</taxon>
    </lineage>
</organism>
<accession>A0A8H1L8P9</accession>
<feature type="region of interest" description="Disordered" evidence="1">
    <location>
        <begin position="42"/>
        <end position="66"/>
    </location>
</feature>
<sequence>MPEIDVVQYGAPVLTEARPFDLPGEREAAERCVDQIHATMERIGQVPPLRQGHGNSPPPGDHRPAG</sequence>
<protein>
    <submittedName>
        <fullName evidence="2">Uncharacterized protein</fullName>
    </submittedName>
</protein>
<dbReference type="Proteomes" id="UP000298111">
    <property type="component" value="Unassembled WGS sequence"/>
</dbReference>
<proteinExistence type="predicted"/>
<gene>
    <name evidence="2" type="ORF">D8771_20805</name>
</gene>
<evidence type="ECO:0000313" key="3">
    <source>
        <dbReference type="Proteomes" id="UP000298111"/>
    </source>
</evidence>
<reference evidence="2 3" key="1">
    <citation type="submission" date="2018-10" db="EMBL/GenBank/DDBJ databases">
        <title>Isolation of pseudouridimycin from Streptomyces albus DSM 40763.</title>
        <authorList>
            <person name="Rosenqvist P."/>
            <person name="Metsae-Ketelae M."/>
            <person name="Virta P."/>
        </authorList>
    </citation>
    <scope>NUCLEOTIDE SEQUENCE [LARGE SCALE GENOMIC DNA]</scope>
    <source>
        <strain evidence="2 3">DSM 40763</strain>
    </source>
</reference>
<evidence type="ECO:0000256" key="1">
    <source>
        <dbReference type="SAM" id="MobiDB-lite"/>
    </source>
</evidence>